<dbReference type="InterPro" id="IPR052016">
    <property type="entry name" value="Bact_Sigma-Reg"/>
</dbReference>
<dbReference type="SUPFAM" id="SSF81606">
    <property type="entry name" value="PP2C-like"/>
    <property type="match status" value="1"/>
</dbReference>
<dbReference type="InterPro" id="IPR001932">
    <property type="entry name" value="PPM-type_phosphatase-like_dom"/>
</dbReference>
<gene>
    <name evidence="4" type="ORF">ACFTOW_19775</name>
</gene>
<feature type="domain" description="Response regulatory" evidence="3">
    <location>
        <begin position="11"/>
        <end position="127"/>
    </location>
</feature>
<dbReference type="PROSITE" id="PS50110">
    <property type="entry name" value="RESPONSE_REGULATORY"/>
    <property type="match status" value="1"/>
</dbReference>
<reference evidence="5" key="1">
    <citation type="journal article" date="2019" name="Int. J. Syst. Evol. Microbiol.">
        <title>The Global Catalogue of Microorganisms (GCM) 10K type strain sequencing project: providing services to taxonomists for standard genome sequencing and annotation.</title>
        <authorList>
            <consortium name="The Broad Institute Genomics Platform"/>
            <consortium name="The Broad Institute Genome Sequencing Center for Infectious Disease"/>
            <person name="Wu L."/>
            <person name="Ma J."/>
        </authorList>
    </citation>
    <scope>NUCLEOTIDE SEQUENCE [LARGE SCALE GENOMIC DNA]</scope>
    <source>
        <strain evidence="5">CGMCC 1.12477</strain>
    </source>
</reference>
<keyword evidence="5" id="KW-1185">Reference proteome</keyword>
<protein>
    <submittedName>
        <fullName evidence="4">PP2C family protein-serine/threonine phosphatase</fullName>
        <ecNumber evidence="4">3.1.3.16</ecNumber>
    </submittedName>
</protein>
<dbReference type="EC" id="3.1.3.16" evidence="4"/>
<dbReference type="SMART" id="SM00448">
    <property type="entry name" value="REC"/>
    <property type="match status" value="1"/>
</dbReference>
<dbReference type="Pfam" id="PF00072">
    <property type="entry name" value="Response_reg"/>
    <property type="match status" value="1"/>
</dbReference>
<proteinExistence type="predicted"/>
<dbReference type="Gene3D" id="3.60.40.10">
    <property type="entry name" value="PPM-type phosphatase domain"/>
    <property type="match status" value="1"/>
</dbReference>
<dbReference type="EMBL" id="JBHUDD010000160">
    <property type="protein sequence ID" value="MFD1511629.1"/>
    <property type="molecule type" value="Genomic_DNA"/>
</dbReference>
<evidence type="ECO:0000256" key="2">
    <source>
        <dbReference type="PROSITE-ProRule" id="PRU00169"/>
    </source>
</evidence>
<dbReference type="CDD" id="cd17574">
    <property type="entry name" value="REC_OmpR"/>
    <property type="match status" value="1"/>
</dbReference>
<comment type="caution">
    <text evidence="4">The sequence shown here is derived from an EMBL/GenBank/DDBJ whole genome shotgun (WGS) entry which is preliminary data.</text>
</comment>
<evidence type="ECO:0000313" key="5">
    <source>
        <dbReference type="Proteomes" id="UP001597186"/>
    </source>
</evidence>
<keyword evidence="1 4" id="KW-0378">Hydrolase</keyword>
<dbReference type="InterPro" id="IPR036457">
    <property type="entry name" value="PPM-type-like_dom_sf"/>
</dbReference>
<evidence type="ECO:0000259" key="3">
    <source>
        <dbReference type="PROSITE" id="PS50110"/>
    </source>
</evidence>
<organism evidence="4 5">
    <name type="scientific">Lacimonas salitolerans</name>
    <dbReference type="NCBI Taxonomy" id="1323750"/>
    <lineage>
        <taxon>Bacteria</taxon>
        <taxon>Pseudomonadati</taxon>
        <taxon>Pseudomonadota</taxon>
        <taxon>Alphaproteobacteria</taxon>
        <taxon>Rhodobacterales</taxon>
        <taxon>Paracoccaceae</taxon>
        <taxon>Lacimonas</taxon>
    </lineage>
</organism>
<dbReference type="InterPro" id="IPR011006">
    <property type="entry name" value="CheY-like_superfamily"/>
</dbReference>
<keyword evidence="2" id="KW-0597">Phosphoprotein</keyword>
<dbReference type="Pfam" id="PF07228">
    <property type="entry name" value="SpoIIE"/>
    <property type="match status" value="1"/>
</dbReference>
<evidence type="ECO:0000256" key="1">
    <source>
        <dbReference type="ARBA" id="ARBA00022801"/>
    </source>
</evidence>
<feature type="modified residue" description="4-aspartylphosphate" evidence="2">
    <location>
        <position position="60"/>
    </location>
</feature>
<sequence>MQMTGDAGLLRVLVVDDSGAQRRILAASLRKWGFAVDEADSGHNALERCRFRPPDLVLSDWMMPGMDGLEFCQHFRALPRETYGYFILLTSKTEKDAVARGLDCGADDFLTKPVNTAELRARINAGQRVLRMERELQAKSERLSGALDELQGLYDAIDRDLVQARKIQESLVPDRFCAFGRSQVSMLLKPCGHVGGDLVGLFCPGENRIGVYSIDVSGHGITSALMTARLASYLSGRFLDQNIALQRRLERFFVMRPPGEVARDLNDRLLADAGVEEYFTMVYATVDLRSGHVRMVQAGHPHPVIQRAQGTVEFAGQGGLPIGLLPGADYTCFDLRLNPGDRLLLYSDGFTESEDGTGAMLGEEGLVSMLTDQVGRSGPEVLDDMFWALSHREGGGPMADDVSAVLLEYWGPD</sequence>
<evidence type="ECO:0000313" key="4">
    <source>
        <dbReference type="EMBL" id="MFD1511629.1"/>
    </source>
</evidence>
<dbReference type="InterPro" id="IPR001789">
    <property type="entry name" value="Sig_transdc_resp-reg_receiver"/>
</dbReference>
<dbReference type="GO" id="GO:0004722">
    <property type="term" value="F:protein serine/threonine phosphatase activity"/>
    <property type="evidence" value="ECO:0007669"/>
    <property type="project" value="UniProtKB-EC"/>
</dbReference>
<dbReference type="PANTHER" id="PTHR43156:SF2">
    <property type="entry name" value="STAGE II SPORULATION PROTEIN E"/>
    <property type="match status" value="1"/>
</dbReference>
<dbReference type="RefSeq" id="WP_379919056.1">
    <property type="nucleotide sequence ID" value="NZ_JBHUDD010000160.1"/>
</dbReference>
<dbReference type="Proteomes" id="UP001597186">
    <property type="component" value="Unassembled WGS sequence"/>
</dbReference>
<name>A0ABW4ENI3_9RHOB</name>
<dbReference type="Gene3D" id="3.40.50.2300">
    <property type="match status" value="1"/>
</dbReference>
<dbReference type="SUPFAM" id="SSF52172">
    <property type="entry name" value="CheY-like"/>
    <property type="match status" value="1"/>
</dbReference>
<accession>A0ABW4ENI3</accession>
<dbReference type="SMART" id="SM00331">
    <property type="entry name" value="PP2C_SIG"/>
    <property type="match status" value="1"/>
</dbReference>
<dbReference type="PANTHER" id="PTHR43156">
    <property type="entry name" value="STAGE II SPORULATION PROTEIN E-RELATED"/>
    <property type="match status" value="1"/>
</dbReference>